<reference evidence="3 4" key="1">
    <citation type="submission" date="2018-06" db="EMBL/GenBank/DDBJ databases">
        <authorList>
            <consortium name="Pathogen Informatics"/>
            <person name="Doyle S."/>
        </authorList>
    </citation>
    <scope>NUCLEOTIDE SEQUENCE [LARGE SCALE GENOMIC DNA]</scope>
    <source>
        <strain evidence="3 4">NCTC13532</strain>
    </source>
</reference>
<evidence type="ECO:0000313" key="4">
    <source>
        <dbReference type="Proteomes" id="UP000254282"/>
    </source>
</evidence>
<gene>
    <name evidence="3" type="primary">kfoC_5</name>
    <name evidence="2" type="ORF">EG340_14735</name>
    <name evidence="3" type="ORF">NCTC13532_03287</name>
</gene>
<dbReference type="RefSeq" id="WP_115621045.1">
    <property type="nucleotide sequence ID" value="NZ_CP033928.1"/>
</dbReference>
<dbReference type="PANTHER" id="PTHR22916:SF3">
    <property type="entry name" value="UDP-GLCNAC:BETAGAL BETA-1,3-N-ACETYLGLUCOSAMINYLTRANSFERASE-LIKE PROTEIN 1"/>
    <property type="match status" value="1"/>
</dbReference>
<dbReference type="AlphaFoldDB" id="A0A381FME1"/>
<evidence type="ECO:0000313" key="2">
    <source>
        <dbReference type="EMBL" id="AZA62212.1"/>
    </source>
</evidence>
<dbReference type="EMBL" id="CP033928">
    <property type="protein sequence ID" value="AZA62212.1"/>
    <property type="molecule type" value="Genomic_DNA"/>
</dbReference>
<dbReference type="InterPro" id="IPR029044">
    <property type="entry name" value="Nucleotide-diphossugar_trans"/>
</dbReference>
<dbReference type="EMBL" id="UFVR01000004">
    <property type="protein sequence ID" value="SUX47705.1"/>
    <property type="molecule type" value="Genomic_DNA"/>
</dbReference>
<dbReference type="STRING" id="254.SAMN05421682_105207"/>
<dbReference type="PANTHER" id="PTHR22916">
    <property type="entry name" value="GLYCOSYLTRANSFERASE"/>
    <property type="match status" value="1"/>
</dbReference>
<sequence length="299" mass="35036">MKISIVTAYYNRKKLFDTTLLSISKQIENHKLDIEVIAVDDGSDEDERLEELANRYPFLKIIRLEKKDKWYSNSCIPFNIGFKEAKGDIIILQNPECTHYGDILKYTLENITNENYISFACFSLGIDSTNNIEVFLNDSEKLNELMQKNSVGYIGDGLDCWYNHPFINPKGYHFCAAITKENLHDLGGFDERFAKGIAFDDNEFLYRVRLKGLEIQIVGDPIVLHQNHYSKISYTTDKNLLDDETYQERLKLAERNRILFELVTKSEKPWRANYFFDVEKHKVEKKILEKIKSEVKKLF</sequence>
<accession>A0A381FME1</accession>
<keyword evidence="2" id="KW-0808">Transferase</keyword>
<dbReference type="InterPro" id="IPR001173">
    <property type="entry name" value="Glyco_trans_2-like"/>
</dbReference>
<feature type="domain" description="Glycosyltransferase 2-like" evidence="1">
    <location>
        <begin position="4"/>
        <end position="129"/>
    </location>
</feature>
<name>A0A381FME1_9FLAO</name>
<evidence type="ECO:0000313" key="3">
    <source>
        <dbReference type="EMBL" id="SUX47705.1"/>
    </source>
</evidence>
<dbReference type="Gene3D" id="3.90.550.10">
    <property type="entry name" value="Spore Coat Polysaccharide Biosynthesis Protein SpsA, Chain A"/>
    <property type="match status" value="1"/>
</dbReference>
<dbReference type="Pfam" id="PF00535">
    <property type="entry name" value="Glycos_transf_2"/>
    <property type="match status" value="1"/>
</dbReference>
<dbReference type="Proteomes" id="UP000254282">
    <property type="component" value="Unassembled WGS sequence"/>
</dbReference>
<reference evidence="2 5" key="2">
    <citation type="submission" date="2018-11" db="EMBL/GenBank/DDBJ databases">
        <title>Proposal to divide the Flavobacteriaceae and reorganize its genera based on Amino Acid Identity values calculated from whole genome sequences.</title>
        <authorList>
            <person name="Nicholson A.C."/>
            <person name="Gulvik C.A."/>
            <person name="Whitney A.M."/>
            <person name="Humrighouse B.W."/>
            <person name="Bell M."/>
            <person name="Holmes B."/>
            <person name="Steigerwalt A."/>
            <person name="Villarma A."/>
            <person name="Sheth M."/>
            <person name="Batra D."/>
            <person name="Pryor J."/>
            <person name="Bernardet J.-F."/>
            <person name="Hugo C."/>
            <person name="Kampfer P."/>
            <person name="Newman J."/>
            <person name="Mcquiston J.R."/>
        </authorList>
    </citation>
    <scope>NUCLEOTIDE SEQUENCE [LARGE SCALE GENOMIC DNA]</scope>
    <source>
        <strain evidence="2 5">G0211</strain>
    </source>
</reference>
<organism evidence="3 4">
    <name type="scientific">Chryseobacterium indoltheticum</name>
    <dbReference type="NCBI Taxonomy" id="254"/>
    <lineage>
        <taxon>Bacteria</taxon>
        <taxon>Pseudomonadati</taxon>
        <taxon>Bacteroidota</taxon>
        <taxon>Flavobacteriia</taxon>
        <taxon>Flavobacteriales</taxon>
        <taxon>Weeksellaceae</taxon>
        <taxon>Chryseobacterium group</taxon>
        <taxon>Chryseobacterium</taxon>
    </lineage>
</organism>
<dbReference type="SUPFAM" id="SSF53448">
    <property type="entry name" value="Nucleotide-diphospho-sugar transferases"/>
    <property type="match status" value="1"/>
</dbReference>
<protein>
    <submittedName>
        <fullName evidence="3">Chondroitin polymerase</fullName>
    </submittedName>
    <submittedName>
        <fullName evidence="2">Glycosyltransferase</fullName>
    </submittedName>
</protein>
<evidence type="ECO:0000313" key="5">
    <source>
        <dbReference type="Proteomes" id="UP000269076"/>
    </source>
</evidence>
<proteinExistence type="predicted"/>
<dbReference type="GO" id="GO:0016758">
    <property type="term" value="F:hexosyltransferase activity"/>
    <property type="evidence" value="ECO:0007669"/>
    <property type="project" value="UniProtKB-ARBA"/>
</dbReference>
<dbReference type="Proteomes" id="UP000269076">
    <property type="component" value="Chromosome"/>
</dbReference>
<evidence type="ECO:0000259" key="1">
    <source>
        <dbReference type="Pfam" id="PF00535"/>
    </source>
</evidence>